<dbReference type="InterPro" id="IPR036249">
    <property type="entry name" value="Thioredoxin-like_sf"/>
</dbReference>
<organism evidence="6">
    <name type="scientific">marine sediment metagenome</name>
    <dbReference type="NCBI Taxonomy" id="412755"/>
    <lineage>
        <taxon>unclassified sequences</taxon>
        <taxon>metagenomes</taxon>
        <taxon>ecological metagenomes</taxon>
    </lineage>
</organism>
<dbReference type="Pfam" id="PF00085">
    <property type="entry name" value="Thioredoxin"/>
    <property type="match status" value="1"/>
</dbReference>
<dbReference type="EMBL" id="BARS01049179">
    <property type="protein sequence ID" value="GAG30203.1"/>
    <property type="molecule type" value="Genomic_DNA"/>
</dbReference>
<name>X0X0J6_9ZZZZ</name>
<evidence type="ECO:0000313" key="6">
    <source>
        <dbReference type="EMBL" id="GAG30203.1"/>
    </source>
</evidence>
<keyword evidence="2" id="KW-0249">Electron transport</keyword>
<feature type="domain" description="Thioredoxin" evidence="5">
    <location>
        <begin position="22"/>
        <end position="138"/>
    </location>
</feature>
<dbReference type="NCBIfam" id="TIGR01068">
    <property type="entry name" value="thioredoxin"/>
    <property type="match status" value="1"/>
</dbReference>
<dbReference type="PROSITE" id="PS00194">
    <property type="entry name" value="THIOREDOXIN_1"/>
    <property type="match status" value="1"/>
</dbReference>
<keyword evidence="4" id="KW-0676">Redox-active center</keyword>
<dbReference type="Gene3D" id="3.40.30.10">
    <property type="entry name" value="Glutaredoxin"/>
    <property type="match status" value="1"/>
</dbReference>
<dbReference type="InterPro" id="IPR005746">
    <property type="entry name" value="Thioredoxin"/>
</dbReference>
<evidence type="ECO:0000259" key="5">
    <source>
        <dbReference type="PROSITE" id="PS51352"/>
    </source>
</evidence>
<comment type="caution">
    <text evidence="6">The sequence shown here is derived from an EMBL/GenBank/DDBJ whole genome shotgun (WGS) entry which is preliminary data.</text>
</comment>
<keyword evidence="3" id="KW-1015">Disulfide bond</keyword>
<dbReference type="GO" id="GO:0015035">
    <property type="term" value="F:protein-disulfide reductase activity"/>
    <property type="evidence" value="ECO:0007669"/>
    <property type="project" value="InterPro"/>
</dbReference>
<dbReference type="SUPFAM" id="SSF52833">
    <property type="entry name" value="Thioredoxin-like"/>
    <property type="match status" value="1"/>
</dbReference>
<evidence type="ECO:0000256" key="4">
    <source>
        <dbReference type="ARBA" id="ARBA00023284"/>
    </source>
</evidence>
<dbReference type="InterPro" id="IPR013766">
    <property type="entry name" value="Thioredoxin_domain"/>
</dbReference>
<dbReference type="PRINTS" id="PR00421">
    <property type="entry name" value="THIOREDOXIN"/>
</dbReference>
<dbReference type="AlphaFoldDB" id="X0X0J6"/>
<keyword evidence="1" id="KW-0813">Transport</keyword>
<dbReference type="FunFam" id="3.40.30.10:FF:000001">
    <property type="entry name" value="Thioredoxin"/>
    <property type="match status" value="1"/>
</dbReference>
<dbReference type="PANTHER" id="PTHR45663:SF11">
    <property type="entry name" value="GEO12009P1"/>
    <property type="match status" value="1"/>
</dbReference>
<dbReference type="CDD" id="cd02956">
    <property type="entry name" value="ybbN"/>
    <property type="match status" value="1"/>
</dbReference>
<evidence type="ECO:0000256" key="3">
    <source>
        <dbReference type="ARBA" id="ARBA00023157"/>
    </source>
</evidence>
<dbReference type="InterPro" id="IPR017937">
    <property type="entry name" value="Thioredoxin_CS"/>
</dbReference>
<evidence type="ECO:0000256" key="2">
    <source>
        <dbReference type="ARBA" id="ARBA00022982"/>
    </source>
</evidence>
<evidence type="ECO:0000256" key="1">
    <source>
        <dbReference type="ARBA" id="ARBA00022448"/>
    </source>
</evidence>
<gene>
    <name evidence="6" type="ORF">S01H1_73588</name>
</gene>
<protein>
    <recommendedName>
        <fullName evidence="5">Thioredoxin domain-containing protein</fullName>
    </recommendedName>
</protein>
<sequence length="138" mass="15944">MKTLKMDKELEEIKRKKIQQLIERGGNKMETEIEVNDGNFNEKVIEASKSTPMVVDFWAEWCAPCKMLGPILEKLAEEYTGKFILAKLDVQTNQTLAQKYEIRSIPCIKIFKNGEITNEFIGAKSQEEVKDWLDENLS</sequence>
<accession>X0X0J6</accession>
<dbReference type="PANTHER" id="PTHR45663">
    <property type="entry name" value="GEO12009P1"/>
    <property type="match status" value="1"/>
</dbReference>
<reference evidence="6" key="1">
    <citation type="journal article" date="2014" name="Front. Microbiol.">
        <title>High frequency of phylogenetically diverse reductive dehalogenase-homologous genes in deep subseafloor sedimentary metagenomes.</title>
        <authorList>
            <person name="Kawai M."/>
            <person name="Futagami T."/>
            <person name="Toyoda A."/>
            <person name="Takaki Y."/>
            <person name="Nishi S."/>
            <person name="Hori S."/>
            <person name="Arai W."/>
            <person name="Tsubouchi T."/>
            <person name="Morono Y."/>
            <person name="Uchiyama I."/>
            <person name="Ito T."/>
            <person name="Fujiyama A."/>
            <person name="Inagaki F."/>
            <person name="Takami H."/>
        </authorList>
    </citation>
    <scope>NUCLEOTIDE SEQUENCE</scope>
    <source>
        <strain evidence="6">Expedition CK06-06</strain>
    </source>
</reference>
<dbReference type="GO" id="GO:0005737">
    <property type="term" value="C:cytoplasm"/>
    <property type="evidence" value="ECO:0007669"/>
    <property type="project" value="TreeGrafter"/>
</dbReference>
<dbReference type="PROSITE" id="PS51352">
    <property type="entry name" value="THIOREDOXIN_2"/>
    <property type="match status" value="1"/>
</dbReference>
<proteinExistence type="predicted"/>